<keyword evidence="1" id="KW-0472">Membrane</keyword>
<dbReference type="OrthoDB" id="7508901at2"/>
<protein>
    <recommendedName>
        <fullName evidence="4">Holin</fullName>
    </recommendedName>
</protein>
<dbReference type="RefSeq" id="WP_138749454.1">
    <property type="nucleotide sequence ID" value="NZ_VCLB01000008.1"/>
</dbReference>
<sequence length="69" mass="7223">MDYTKKWYLSKTVWGALLAIAAPLFQMGGIYLDDGTQSELAASIATLAGASGGLVALFGRISARGTLSR</sequence>
<feature type="transmembrane region" description="Helical" evidence="1">
    <location>
        <begin position="44"/>
        <end position="63"/>
    </location>
</feature>
<comment type="caution">
    <text evidence="2">The sequence shown here is derived from an EMBL/GenBank/DDBJ whole genome shotgun (WGS) entry which is preliminary data.</text>
</comment>
<organism evidence="2 3">
    <name type="scientific">Martelella lutilitoris</name>
    <dbReference type="NCBI Taxonomy" id="2583532"/>
    <lineage>
        <taxon>Bacteria</taxon>
        <taxon>Pseudomonadati</taxon>
        <taxon>Pseudomonadota</taxon>
        <taxon>Alphaproteobacteria</taxon>
        <taxon>Hyphomicrobiales</taxon>
        <taxon>Aurantimonadaceae</taxon>
        <taxon>Martelella</taxon>
    </lineage>
</organism>
<evidence type="ECO:0000313" key="3">
    <source>
        <dbReference type="Proteomes" id="UP000307874"/>
    </source>
</evidence>
<name>A0A5C4JNV7_9HYPH</name>
<accession>A0A5C4JNV7</accession>
<proteinExistence type="predicted"/>
<evidence type="ECO:0000313" key="2">
    <source>
        <dbReference type="EMBL" id="TNB47018.1"/>
    </source>
</evidence>
<gene>
    <name evidence="2" type="ORF">FF124_15845</name>
</gene>
<evidence type="ECO:0000256" key="1">
    <source>
        <dbReference type="SAM" id="Phobius"/>
    </source>
</evidence>
<keyword evidence="1" id="KW-1133">Transmembrane helix</keyword>
<reference evidence="2 3" key="1">
    <citation type="submission" date="2019-06" db="EMBL/GenBank/DDBJ databases">
        <title>Martelella lutilitoris sp. nov., isolated from a tidal mudflat.</title>
        <authorList>
            <person name="Kim Y.-J."/>
        </authorList>
    </citation>
    <scope>NUCLEOTIDE SEQUENCE [LARGE SCALE GENOMIC DNA]</scope>
    <source>
        <strain evidence="2 3">GH2-6</strain>
    </source>
</reference>
<evidence type="ECO:0008006" key="4">
    <source>
        <dbReference type="Google" id="ProtNLM"/>
    </source>
</evidence>
<feature type="transmembrane region" description="Helical" evidence="1">
    <location>
        <begin position="12"/>
        <end position="32"/>
    </location>
</feature>
<dbReference type="EMBL" id="VCLB01000008">
    <property type="protein sequence ID" value="TNB47018.1"/>
    <property type="molecule type" value="Genomic_DNA"/>
</dbReference>
<keyword evidence="1" id="KW-0812">Transmembrane</keyword>
<keyword evidence="3" id="KW-1185">Reference proteome</keyword>
<dbReference type="Proteomes" id="UP000307874">
    <property type="component" value="Unassembled WGS sequence"/>
</dbReference>
<dbReference type="AlphaFoldDB" id="A0A5C4JNV7"/>